<reference evidence="1 2" key="2">
    <citation type="submission" date="2019-05" db="EMBL/GenBank/DDBJ databases">
        <title>Glycomyces buryatensis sp. nov.</title>
        <authorList>
            <person name="Nikitina E."/>
        </authorList>
    </citation>
    <scope>NUCLEOTIDE SEQUENCE [LARGE SCALE GENOMIC DNA]</scope>
    <source>
        <strain evidence="1 2">18</strain>
    </source>
</reference>
<sequence length="99" mass="10910">MMTHLHLTGIACVDGRYLRYTSLPYQARLRITFCGNPPWEPEADTGQPGALGSVTGLDTDGPDLRISAPLHAEWANNNREAIVAEAARIWQRGTRFCDG</sequence>
<protein>
    <submittedName>
        <fullName evidence="1">Uncharacterized protein</fullName>
    </submittedName>
</protein>
<keyword evidence="2" id="KW-1185">Reference proteome</keyword>
<gene>
    <name evidence="1" type="ORF">FAB82_07110</name>
</gene>
<reference evidence="2" key="1">
    <citation type="submission" date="2019-04" db="EMBL/GenBank/DDBJ databases">
        <title>Nocardioides xinjiangensis sp. nov.</title>
        <authorList>
            <person name="Liu S."/>
        </authorList>
    </citation>
    <scope>NUCLEOTIDE SEQUENCE [LARGE SCALE GENOMIC DNA]</scope>
    <source>
        <strain evidence="2">18</strain>
    </source>
</reference>
<organism evidence="1 2">
    <name type="scientific">Glycomyces buryatensis</name>
    <dbReference type="NCBI Taxonomy" id="2570927"/>
    <lineage>
        <taxon>Bacteria</taxon>
        <taxon>Bacillati</taxon>
        <taxon>Actinomycetota</taxon>
        <taxon>Actinomycetes</taxon>
        <taxon>Glycomycetales</taxon>
        <taxon>Glycomycetaceae</taxon>
        <taxon>Glycomyces</taxon>
    </lineage>
</organism>
<dbReference type="Proteomes" id="UP000308760">
    <property type="component" value="Unassembled WGS sequence"/>
</dbReference>
<evidence type="ECO:0000313" key="1">
    <source>
        <dbReference type="EMBL" id="THV42415.1"/>
    </source>
</evidence>
<dbReference type="EMBL" id="STGY01000025">
    <property type="protein sequence ID" value="THV42415.1"/>
    <property type="molecule type" value="Genomic_DNA"/>
</dbReference>
<dbReference type="AlphaFoldDB" id="A0A4S8QHI3"/>
<evidence type="ECO:0000313" key="2">
    <source>
        <dbReference type="Proteomes" id="UP000308760"/>
    </source>
</evidence>
<name>A0A4S8QHI3_9ACTN</name>
<dbReference type="OrthoDB" id="5222636at2"/>
<proteinExistence type="predicted"/>
<accession>A0A4S8QHI3</accession>
<comment type="caution">
    <text evidence="1">The sequence shown here is derived from an EMBL/GenBank/DDBJ whole genome shotgun (WGS) entry which is preliminary data.</text>
</comment>
<dbReference type="RefSeq" id="WP_136533847.1">
    <property type="nucleotide sequence ID" value="NZ_STGY01000025.1"/>
</dbReference>